<protein>
    <recommendedName>
        <fullName evidence="3">CBM-cenC domain-containing protein</fullName>
    </recommendedName>
</protein>
<gene>
    <name evidence="1" type="ORF">E3J84_03380</name>
</gene>
<proteinExistence type="predicted"/>
<name>A0A523RZ09_UNCAE</name>
<dbReference type="EMBL" id="SOKJ01000187">
    <property type="protein sequence ID" value="TET11008.1"/>
    <property type="molecule type" value="Genomic_DNA"/>
</dbReference>
<evidence type="ECO:0000313" key="2">
    <source>
        <dbReference type="Proteomes" id="UP000316360"/>
    </source>
</evidence>
<organism evidence="1 2">
    <name type="scientific">Aerophobetes bacterium</name>
    <dbReference type="NCBI Taxonomy" id="2030807"/>
    <lineage>
        <taxon>Bacteria</taxon>
        <taxon>Candidatus Aerophobota</taxon>
    </lineage>
</organism>
<dbReference type="Gene3D" id="2.60.120.260">
    <property type="entry name" value="Galactose-binding domain-like"/>
    <property type="match status" value="1"/>
</dbReference>
<dbReference type="AlphaFoldDB" id="A0A523RZ09"/>
<evidence type="ECO:0008006" key="3">
    <source>
        <dbReference type="Google" id="ProtNLM"/>
    </source>
</evidence>
<reference evidence="1 2" key="1">
    <citation type="submission" date="2019-03" db="EMBL/GenBank/DDBJ databases">
        <title>Metabolic potential of uncultured bacteria and archaea associated with petroleum seepage in deep-sea sediments.</title>
        <authorList>
            <person name="Dong X."/>
            <person name="Hubert C."/>
        </authorList>
    </citation>
    <scope>NUCLEOTIDE SEQUENCE [LARGE SCALE GENOMIC DNA]</scope>
    <source>
        <strain evidence="1">E44_bin7</strain>
    </source>
</reference>
<feature type="non-terminal residue" evidence="1">
    <location>
        <position position="224"/>
    </location>
</feature>
<dbReference type="Proteomes" id="UP000316360">
    <property type="component" value="Unassembled WGS sequence"/>
</dbReference>
<sequence>MKKKGRIILLVVAIGVSIGLAYGLLRVAPPQRIGENLLKNSNFKKVDRSGKIRTWQEDSRGGWSVSTEGAYQGENCMQATVGWSWLSQDIRVKSDKYYIIKAYVRSDMSLMGEDEKDNAFFGFDCLDAKNQIIRSDYGIITAASFWQQEIRQIYAPPETNKIRVKLAKRQGEGSVWFDKLELEQIPAVLVLNSSFEILDEQGRPKYWQEDSRGGWSVSTEGAYQ</sequence>
<accession>A0A523RZ09</accession>
<evidence type="ECO:0000313" key="1">
    <source>
        <dbReference type="EMBL" id="TET11008.1"/>
    </source>
</evidence>
<comment type="caution">
    <text evidence="1">The sequence shown here is derived from an EMBL/GenBank/DDBJ whole genome shotgun (WGS) entry which is preliminary data.</text>
</comment>